<dbReference type="GO" id="GO:0003723">
    <property type="term" value="F:RNA binding"/>
    <property type="evidence" value="ECO:0007669"/>
    <property type="project" value="UniProtKB-KW"/>
</dbReference>
<dbReference type="InterPro" id="IPR039753">
    <property type="entry name" value="RG7MT1"/>
</dbReference>
<feature type="binding site" evidence="15">
    <location>
        <position position="138"/>
    </location>
    <ligand>
        <name>S-adenosyl-L-methionine</name>
        <dbReference type="ChEBI" id="CHEBI:59789"/>
    </ligand>
</feature>
<dbReference type="SUPFAM" id="SSF53335">
    <property type="entry name" value="S-adenosyl-L-methionine-dependent methyltransferases"/>
    <property type="match status" value="1"/>
</dbReference>
<dbReference type="PANTHER" id="PTHR12189:SF2">
    <property type="entry name" value="MRNA CAP GUANINE-N7 METHYLTRANSFERASE"/>
    <property type="match status" value="1"/>
</dbReference>
<evidence type="ECO:0000256" key="1">
    <source>
        <dbReference type="ARBA" id="ARBA00004123"/>
    </source>
</evidence>
<dbReference type="PIRSF" id="PIRSF028762">
    <property type="entry name" value="ABD1"/>
    <property type="match status" value="1"/>
</dbReference>
<feature type="site" description="mRNA cap binding" evidence="16">
    <location>
        <position position="119"/>
    </location>
</feature>
<keyword evidence="5 14" id="KW-0808">Transferase</keyword>
<dbReference type="EC" id="2.1.1.56" evidence="2 14"/>
<accession>A0A9W7Y716</accession>
<evidence type="ECO:0000313" key="18">
    <source>
        <dbReference type="EMBL" id="KAJ1724590.1"/>
    </source>
</evidence>
<dbReference type="Proteomes" id="UP001149813">
    <property type="component" value="Unassembled WGS sequence"/>
</dbReference>
<dbReference type="Pfam" id="PF03291">
    <property type="entry name" value="mRNA_G-N7_MeTrfase"/>
    <property type="match status" value="1"/>
</dbReference>
<dbReference type="CDD" id="cd02440">
    <property type="entry name" value="AdoMet_MTases"/>
    <property type="match status" value="1"/>
</dbReference>
<dbReference type="OrthoDB" id="10248867at2759"/>
<sequence length="351" mass="40086">MTNQDDKKRPYSAEDEEEAFAQMLALAESQEQPQVKSEEPSTKNLRANNSEAVAYDTVQSLSKAEQVAQHYNTRRELGVEGRMHTKITGLRTFNNWVKTVLINENTTPGCKVLDLGCGKGGDLRKWAYARIGEYVGMDIAQVSVLQAENRYKEMRSPSFSASFFAQDCYGEPLEKTIRPPNYQADIVSAQFCLHYAFESEAKVKQMLHNVSSHLRSGGKFIFTVPDANWLVKMMRTKNSETFGNSVYQVKFAQREPITCYGFAYDFTLDEAVEDCTEYLVHMPSFVSLAETYGLKLVYKQGFHHFYGEKITVKKNLDLIFKMRVVDETRPEISAHEWEAIGIYLAVVFEKE</sequence>
<name>A0A9W7Y716_9FUNG</name>
<evidence type="ECO:0000256" key="13">
    <source>
        <dbReference type="ARBA" id="ARBA00049739"/>
    </source>
</evidence>
<proteinExistence type="inferred from homology"/>
<evidence type="ECO:0000256" key="8">
    <source>
        <dbReference type="ARBA" id="ARBA00023042"/>
    </source>
</evidence>
<evidence type="ECO:0000256" key="3">
    <source>
        <dbReference type="ARBA" id="ARBA00022603"/>
    </source>
</evidence>
<feature type="binding site" evidence="15">
    <location>
        <position position="195"/>
    </location>
    <ligand>
        <name>S-adenosyl-L-methionine</name>
        <dbReference type="ChEBI" id="CHEBI:59789"/>
    </ligand>
</feature>
<feature type="domain" description="MRNA cap 0 methyltransferase" evidence="17">
    <location>
        <begin position="85"/>
        <end position="351"/>
    </location>
</feature>
<evidence type="ECO:0000256" key="15">
    <source>
        <dbReference type="PIRSR" id="PIRSR028762-1"/>
    </source>
</evidence>
<dbReference type="PANTHER" id="PTHR12189">
    <property type="entry name" value="MRNA GUANINE-7- METHYLTRANSFERASE"/>
    <property type="match status" value="1"/>
</dbReference>
<dbReference type="AlphaFoldDB" id="A0A9W7Y716"/>
<dbReference type="Gene3D" id="3.40.50.150">
    <property type="entry name" value="Vaccinia Virus protein VP39"/>
    <property type="match status" value="1"/>
</dbReference>
<feature type="binding site" evidence="15">
    <location>
        <position position="116"/>
    </location>
    <ligand>
        <name>S-adenosyl-L-methionine</name>
        <dbReference type="ChEBI" id="CHEBI:59789"/>
    </ligand>
</feature>
<keyword evidence="3 14" id="KW-0489">Methyltransferase</keyword>
<protein>
    <recommendedName>
        <fullName evidence="13 14">mRNA cap guanine-N(7) methyltransferase</fullName>
        <ecNumber evidence="2 14">2.1.1.56</ecNumber>
    </recommendedName>
    <alternativeName>
        <fullName evidence="10 14">mRNA (guanine-N(7))-methyltransferase</fullName>
    </alternativeName>
    <alternativeName>
        <fullName evidence="11 14">mRNA cap methyltransferase</fullName>
    </alternativeName>
</protein>
<comment type="subcellular location">
    <subcellularLocation>
        <location evidence="1 14">Nucleus</location>
    </subcellularLocation>
</comment>
<evidence type="ECO:0000256" key="2">
    <source>
        <dbReference type="ARBA" id="ARBA00011926"/>
    </source>
</evidence>
<evidence type="ECO:0000256" key="11">
    <source>
        <dbReference type="ARBA" id="ARBA00033387"/>
    </source>
</evidence>
<feature type="binding site" evidence="15">
    <location>
        <position position="167"/>
    </location>
    <ligand>
        <name>S-adenosyl-L-methionine</name>
        <dbReference type="ChEBI" id="CHEBI:59789"/>
    </ligand>
</feature>
<organism evidence="18 19">
    <name type="scientific">Coemansia erecta</name>
    <dbReference type="NCBI Taxonomy" id="147472"/>
    <lineage>
        <taxon>Eukaryota</taxon>
        <taxon>Fungi</taxon>
        <taxon>Fungi incertae sedis</taxon>
        <taxon>Zoopagomycota</taxon>
        <taxon>Kickxellomycotina</taxon>
        <taxon>Kickxellomycetes</taxon>
        <taxon>Kickxellales</taxon>
        <taxon>Kickxellaceae</taxon>
        <taxon>Coemansia</taxon>
    </lineage>
</organism>
<keyword evidence="7 14" id="KW-0694">RNA-binding</keyword>
<feature type="binding site" evidence="16">
    <location>
        <begin position="94"/>
        <end position="95"/>
    </location>
    <ligand>
        <name>mRNA</name>
        <dbReference type="ChEBI" id="CHEBI:33699"/>
    </ligand>
</feature>
<dbReference type="PROSITE" id="PS51562">
    <property type="entry name" value="RNA_CAP0_MT"/>
    <property type="match status" value="1"/>
</dbReference>
<feature type="site" description="mRNA cap binding" evidence="16">
    <location>
        <position position="150"/>
    </location>
</feature>
<evidence type="ECO:0000259" key="17">
    <source>
        <dbReference type="PROSITE" id="PS51562"/>
    </source>
</evidence>
<keyword evidence="4 14" id="KW-0507">mRNA processing</keyword>
<feature type="site" description="mRNA cap binding" evidence="16">
    <location>
        <position position="125"/>
    </location>
</feature>
<dbReference type="InterPro" id="IPR004971">
    <property type="entry name" value="mRNA_G-N7_MeTrfase_dom"/>
</dbReference>
<evidence type="ECO:0000256" key="4">
    <source>
        <dbReference type="ARBA" id="ARBA00022664"/>
    </source>
</evidence>
<comment type="catalytic activity">
    <reaction evidence="12">
        <text>a 5'-end (5'-triphosphoguanosine)-ribonucleoside in mRNA + S-adenosyl-L-methionine = a 5'-end (N(7)-methyl 5'-triphosphoguanosine)-ribonucleoside in mRNA + S-adenosyl-L-homocysteine</text>
        <dbReference type="Rhea" id="RHEA:67008"/>
        <dbReference type="Rhea" id="RHEA-COMP:17166"/>
        <dbReference type="Rhea" id="RHEA-COMP:17167"/>
        <dbReference type="ChEBI" id="CHEBI:57856"/>
        <dbReference type="ChEBI" id="CHEBI:59789"/>
        <dbReference type="ChEBI" id="CHEBI:156461"/>
        <dbReference type="ChEBI" id="CHEBI:167617"/>
        <dbReference type="EC" id="2.1.1.56"/>
    </reaction>
</comment>
<evidence type="ECO:0000313" key="19">
    <source>
        <dbReference type="Proteomes" id="UP001149813"/>
    </source>
</evidence>
<feature type="site" description="mRNA cap binding" evidence="16">
    <location>
        <position position="343"/>
    </location>
</feature>
<keyword evidence="9 14" id="KW-0539">Nucleus</keyword>
<evidence type="ECO:0000256" key="5">
    <source>
        <dbReference type="ARBA" id="ARBA00022679"/>
    </source>
</evidence>
<dbReference type="InterPro" id="IPR016899">
    <property type="entry name" value="mRNA_G-N7_MeTrfase_euk"/>
</dbReference>
<evidence type="ECO:0000256" key="16">
    <source>
        <dbReference type="PIRSR" id="PIRSR028762-2"/>
    </source>
</evidence>
<feature type="site" description="mRNA cap binding" evidence="16">
    <location>
        <position position="277"/>
    </location>
</feature>
<keyword evidence="8 14" id="KW-0506">mRNA capping</keyword>
<keyword evidence="6 14" id="KW-0949">S-adenosyl-L-methionine</keyword>
<evidence type="ECO:0000256" key="14">
    <source>
        <dbReference type="PIRNR" id="PIRNR028762"/>
    </source>
</evidence>
<gene>
    <name evidence="18" type="primary">ABD1</name>
    <name evidence="18" type="ORF">LPJ53_001180</name>
</gene>
<dbReference type="EMBL" id="JANBOJ010000027">
    <property type="protein sequence ID" value="KAJ1724590.1"/>
    <property type="molecule type" value="Genomic_DNA"/>
</dbReference>
<reference evidence="18" key="1">
    <citation type="submission" date="2022-07" db="EMBL/GenBank/DDBJ databases">
        <title>Phylogenomic reconstructions and comparative analyses of Kickxellomycotina fungi.</title>
        <authorList>
            <person name="Reynolds N.K."/>
            <person name="Stajich J.E."/>
            <person name="Barry K."/>
            <person name="Grigoriev I.V."/>
            <person name="Crous P."/>
            <person name="Smith M.E."/>
        </authorList>
    </citation>
    <scope>NUCLEOTIDE SEQUENCE</scope>
    <source>
        <strain evidence="18">NBRC 32514</strain>
    </source>
</reference>
<dbReference type="GO" id="GO:0004482">
    <property type="term" value="F:mRNA 5'-cap (guanine-N7-)-methyltransferase activity"/>
    <property type="evidence" value="ECO:0007669"/>
    <property type="project" value="UniProtKB-EC"/>
</dbReference>
<dbReference type="GO" id="GO:0005634">
    <property type="term" value="C:nucleus"/>
    <property type="evidence" value="ECO:0007669"/>
    <property type="project" value="UniProtKB-SubCell"/>
</dbReference>
<feature type="site" description="mRNA cap binding" evidence="16">
    <location>
        <position position="194"/>
    </location>
</feature>
<evidence type="ECO:0000256" key="7">
    <source>
        <dbReference type="ARBA" id="ARBA00022884"/>
    </source>
</evidence>
<evidence type="ECO:0000256" key="6">
    <source>
        <dbReference type="ARBA" id="ARBA00022691"/>
    </source>
</evidence>
<feature type="binding site" evidence="15">
    <location>
        <position position="98"/>
    </location>
    <ligand>
        <name>S-adenosyl-L-methionine</name>
        <dbReference type="ChEBI" id="CHEBI:59789"/>
    </ligand>
</feature>
<comment type="caution">
    <text evidence="18">The sequence shown here is derived from an EMBL/GenBank/DDBJ whole genome shotgun (WGS) entry which is preliminary data.</text>
</comment>
<feature type="binding site" evidence="15">
    <location>
        <position position="190"/>
    </location>
    <ligand>
        <name>S-adenosyl-L-methionine</name>
        <dbReference type="ChEBI" id="CHEBI:59789"/>
    </ligand>
</feature>
<comment type="similarity">
    <text evidence="14">Belongs to the class I-like SAM-binding methyltransferase superfamily. mRNA cap 0 methyltransferase family.</text>
</comment>
<dbReference type="InterPro" id="IPR029063">
    <property type="entry name" value="SAM-dependent_MTases_sf"/>
</dbReference>
<evidence type="ECO:0000256" key="10">
    <source>
        <dbReference type="ARBA" id="ARBA00032772"/>
    </source>
</evidence>
<evidence type="ECO:0000256" key="12">
    <source>
        <dbReference type="ARBA" id="ARBA00044712"/>
    </source>
</evidence>
<evidence type="ECO:0000256" key="9">
    <source>
        <dbReference type="ARBA" id="ARBA00023242"/>
    </source>
</evidence>
<keyword evidence="19" id="KW-1185">Reference proteome</keyword>